<dbReference type="OMA" id="MISNDNH"/>
<dbReference type="EMBL" id="CAJJDM010000077">
    <property type="protein sequence ID" value="CAD8085390.1"/>
    <property type="molecule type" value="Genomic_DNA"/>
</dbReference>
<evidence type="ECO:0000313" key="2">
    <source>
        <dbReference type="EMBL" id="CAD8085390.1"/>
    </source>
</evidence>
<keyword evidence="1" id="KW-0812">Transmembrane</keyword>
<reference evidence="2" key="1">
    <citation type="submission" date="2021-01" db="EMBL/GenBank/DDBJ databases">
        <authorList>
            <consortium name="Genoscope - CEA"/>
            <person name="William W."/>
        </authorList>
    </citation>
    <scope>NUCLEOTIDE SEQUENCE</scope>
</reference>
<evidence type="ECO:0000313" key="3">
    <source>
        <dbReference type="Proteomes" id="UP000688137"/>
    </source>
</evidence>
<organism evidence="2 3">
    <name type="scientific">Paramecium primaurelia</name>
    <dbReference type="NCBI Taxonomy" id="5886"/>
    <lineage>
        <taxon>Eukaryota</taxon>
        <taxon>Sar</taxon>
        <taxon>Alveolata</taxon>
        <taxon>Ciliophora</taxon>
        <taxon>Intramacronucleata</taxon>
        <taxon>Oligohymenophorea</taxon>
        <taxon>Peniculida</taxon>
        <taxon>Parameciidae</taxon>
        <taxon>Paramecium</taxon>
    </lineage>
</organism>
<evidence type="ECO:0000256" key="1">
    <source>
        <dbReference type="SAM" id="Phobius"/>
    </source>
</evidence>
<proteinExistence type="predicted"/>
<comment type="caution">
    <text evidence="2">The sequence shown here is derived from an EMBL/GenBank/DDBJ whole genome shotgun (WGS) entry which is preliminary data.</text>
</comment>
<dbReference type="PANTHER" id="PTHR31965:SF1">
    <property type="entry name" value="TRANSMEMBRANE PROTEIN 42"/>
    <property type="match status" value="1"/>
</dbReference>
<dbReference type="AlphaFoldDB" id="A0A8S1MYT6"/>
<feature type="transmembrane region" description="Helical" evidence="1">
    <location>
        <begin position="58"/>
        <end position="81"/>
    </location>
</feature>
<dbReference type="Proteomes" id="UP000688137">
    <property type="component" value="Unassembled WGS sequence"/>
</dbReference>
<keyword evidence="1" id="KW-0472">Membrane</keyword>
<dbReference type="PANTHER" id="PTHR31965">
    <property type="entry name" value="TRANSMEMBRANE PROTEIN 42"/>
    <property type="match status" value="1"/>
</dbReference>
<feature type="transmembrane region" description="Helical" evidence="1">
    <location>
        <begin position="87"/>
        <end position="104"/>
    </location>
</feature>
<name>A0A8S1MYT6_PARPR</name>
<keyword evidence="1" id="KW-1133">Transmembrane helix</keyword>
<accession>A0A8S1MYT6</accession>
<dbReference type="InterPro" id="IPR039632">
    <property type="entry name" value="TMEM42"/>
</dbReference>
<sequence>MEFPVLSGICGSIASYAGKIAFQDESQLMFRAVGLICMLLFNKWMFQFSFKSMQINGSSVTVLLQFIVGNLINGLNGYFLLNESLSLQWLIGIILMCLGVYMISNDNHERQKQQ</sequence>
<feature type="transmembrane region" description="Helical" evidence="1">
    <location>
        <begin position="28"/>
        <end position="46"/>
    </location>
</feature>
<keyword evidence="3" id="KW-1185">Reference proteome</keyword>
<gene>
    <name evidence="2" type="ORF">PPRIM_AZ9-3.1.T0740112</name>
</gene>
<protein>
    <submittedName>
        <fullName evidence="2">Uncharacterized protein</fullName>
    </submittedName>
</protein>